<accession>A0AAN9M1Y0</accession>
<proteinExistence type="predicted"/>
<reference evidence="1 2" key="1">
    <citation type="submission" date="2024-01" db="EMBL/GenBank/DDBJ databases">
        <title>The genomes of 5 underutilized Papilionoideae crops provide insights into root nodulation and disease resistanc.</title>
        <authorList>
            <person name="Jiang F."/>
        </authorList>
    </citation>
    <scope>NUCLEOTIDE SEQUENCE [LARGE SCALE GENOMIC DNA]</scope>
    <source>
        <strain evidence="1">LVBAO_FW01</strain>
        <tissue evidence="1">Leaves</tissue>
    </source>
</reference>
<protein>
    <submittedName>
        <fullName evidence="1">Uncharacterized protein</fullName>
    </submittedName>
</protein>
<dbReference type="AlphaFoldDB" id="A0AAN9M1Y0"/>
<organism evidence="1 2">
    <name type="scientific">Canavalia gladiata</name>
    <name type="common">Sword bean</name>
    <name type="synonym">Dolichos gladiatus</name>
    <dbReference type="NCBI Taxonomy" id="3824"/>
    <lineage>
        <taxon>Eukaryota</taxon>
        <taxon>Viridiplantae</taxon>
        <taxon>Streptophyta</taxon>
        <taxon>Embryophyta</taxon>
        <taxon>Tracheophyta</taxon>
        <taxon>Spermatophyta</taxon>
        <taxon>Magnoliopsida</taxon>
        <taxon>eudicotyledons</taxon>
        <taxon>Gunneridae</taxon>
        <taxon>Pentapetalae</taxon>
        <taxon>rosids</taxon>
        <taxon>fabids</taxon>
        <taxon>Fabales</taxon>
        <taxon>Fabaceae</taxon>
        <taxon>Papilionoideae</taxon>
        <taxon>50 kb inversion clade</taxon>
        <taxon>NPAAA clade</taxon>
        <taxon>indigoferoid/millettioid clade</taxon>
        <taxon>Phaseoleae</taxon>
        <taxon>Canavalia</taxon>
    </lineage>
</organism>
<keyword evidence="2" id="KW-1185">Reference proteome</keyword>
<dbReference type="EMBL" id="JAYMYQ010000003">
    <property type="protein sequence ID" value="KAK7344203.1"/>
    <property type="molecule type" value="Genomic_DNA"/>
</dbReference>
<dbReference type="Proteomes" id="UP001367508">
    <property type="component" value="Unassembled WGS sequence"/>
</dbReference>
<evidence type="ECO:0000313" key="1">
    <source>
        <dbReference type="EMBL" id="KAK7344203.1"/>
    </source>
</evidence>
<evidence type="ECO:0000313" key="2">
    <source>
        <dbReference type="Proteomes" id="UP001367508"/>
    </source>
</evidence>
<sequence>MSNKEVSKIDSPTPKEVKIPILIPNCGCLAELQITGLSQKKTKQHHQTNAGEQCHTHFSYTTQPSSLYIQLETPASVTVTITPNLATFDLNSILNS</sequence>
<gene>
    <name evidence="1" type="ORF">VNO77_13554</name>
</gene>
<name>A0AAN9M1Y0_CANGL</name>
<comment type="caution">
    <text evidence="1">The sequence shown here is derived from an EMBL/GenBank/DDBJ whole genome shotgun (WGS) entry which is preliminary data.</text>
</comment>